<name>A0A6A4GV32_9AGAR</name>
<protein>
    <recommendedName>
        <fullName evidence="4">Secreted protein</fullName>
    </recommendedName>
</protein>
<dbReference type="Proteomes" id="UP000799118">
    <property type="component" value="Unassembled WGS sequence"/>
</dbReference>
<proteinExistence type="predicted"/>
<dbReference type="EMBL" id="ML769707">
    <property type="protein sequence ID" value="KAE9389200.1"/>
    <property type="molecule type" value="Genomic_DNA"/>
</dbReference>
<evidence type="ECO:0000256" key="1">
    <source>
        <dbReference type="SAM" id="SignalP"/>
    </source>
</evidence>
<sequence>MEVVLLLFLLVLVQGGTGSQTPEGAFGNSSRKGQLAKEHQVGGGSNGKFLPIGFVVVHPLMANMWLCFLKRVLSLTKASKGALAAEESSVAMADTTVNAGASALLKGRSTW</sequence>
<evidence type="ECO:0000313" key="2">
    <source>
        <dbReference type="EMBL" id="KAE9389200.1"/>
    </source>
</evidence>
<accession>A0A6A4GV32</accession>
<dbReference type="AlphaFoldDB" id="A0A6A4GV32"/>
<gene>
    <name evidence="2" type="ORF">BT96DRAFT_947033</name>
</gene>
<reference evidence="2" key="1">
    <citation type="journal article" date="2019" name="Environ. Microbiol.">
        <title>Fungal ecological strategies reflected in gene transcription - a case study of two litter decomposers.</title>
        <authorList>
            <person name="Barbi F."/>
            <person name="Kohler A."/>
            <person name="Barry K."/>
            <person name="Baskaran P."/>
            <person name="Daum C."/>
            <person name="Fauchery L."/>
            <person name="Ihrmark K."/>
            <person name="Kuo A."/>
            <person name="LaButti K."/>
            <person name="Lipzen A."/>
            <person name="Morin E."/>
            <person name="Grigoriev I.V."/>
            <person name="Henrissat B."/>
            <person name="Lindahl B."/>
            <person name="Martin F."/>
        </authorList>
    </citation>
    <scope>NUCLEOTIDE SEQUENCE</scope>
    <source>
        <strain evidence="2">JB14</strain>
    </source>
</reference>
<evidence type="ECO:0000313" key="3">
    <source>
        <dbReference type="Proteomes" id="UP000799118"/>
    </source>
</evidence>
<keyword evidence="1" id="KW-0732">Signal</keyword>
<organism evidence="2 3">
    <name type="scientific">Gymnopus androsaceus JB14</name>
    <dbReference type="NCBI Taxonomy" id="1447944"/>
    <lineage>
        <taxon>Eukaryota</taxon>
        <taxon>Fungi</taxon>
        <taxon>Dikarya</taxon>
        <taxon>Basidiomycota</taxon>
        <taxon>Agaricomycotina</taxon>
        <taxon>Agaricomycetes</taxon>
        <taxon>Agaricomycetidae</taxon>
        <taxon>Agaricales</taxon>
        <taxon>Marasmiineae</taxon>
        <taxon>Omphalotaceae</taxon>
        <taxon>Gymnopus</taxon>
    </lineage>
</organism>
<feature type="signal peptide" evidence="1">
    <location>
        <begin position="1"/>
        <end position="18"/>
    </location>
</feature>
<feature type="chain" id="PRO_5025539646" description="Secreted protein" evidence="1">
    <location>
        <begin position="19"/>
        <end position="111"/>
    </location>
</feature>
<evidence type="ECO:0008006" key="4">
    <source>
        <dbReference type="Google" id="ProtNLM"/>
    </source>
</evidence>
<keyword evidence="3" id="KW-1185">Reference proteome</keyword>